<evidence type="ECO:0000313" key="11">
    <source>
        <dbReference type="EMBL" id="GJQ09933.1"/>
    </source>
</evidence>
<reference evidence="11" key="2">
    <citation type="submission" date="2022-01" db="EMBL/GenBank/DDBJ databases">
        <authorList>
            <person name="Hirooka S."/>
            <person name="Miyagishima S.Y."/>
        </authorList>
    </citation>
    <scope>NUCLEOTIDE SEQUENCE</scope>
    <source>
        <strain evidence="11">NBRC 102759</strain>
    </source>
</reference>
<dbReference type="GO" id="GO:0045505">
    <property type="term" value="F:dynein intermediate chain binding"/>
    <property type="evidence" value="ECO:0007669"/>
    <property type="project" value="TreeGrafter"/>
</dbReference>
<proteinExistence type="inferred from homology"/>
<protein>
    <recommendedName>
        <fullName evidence="10">Dynein light chain</fullName>
    </recommendedName>
</protein>
<reference evidence="11" key="1">
    <citation type="journal article" date="2022" name="Proc. Natl. Acad. Sci. U.S.A.">
        <title>Life cycle and functional genomics of the unicellular red alga Galdieria for elucidating algal and plant evolution and industrial use.</title>
        <authorList>
            <person name="Hirooka S."/>
            <person name="Itabashi T."/>
            <person name="Ichinose T.M."/>
            <person name="Onuma R."/>
            <person name="Fujiwara T."/>
            <person name="Yamashita S."/>
            <person name="Jong L.W."/>
            <person name="Tomita R."/>
            <person name="Iwane A.H."/>
            <person name="Miyagishima S.Y."/>
        </authorList>
    </citation>
    <scope>NUCLEOTIDE SEQUENCE</scope>
    <source>
        <strain evidence="11">NBRC 102759</strain>
    </source>
</reference>
<dbReference type="Proteomes" id="UP001061958">
    <property type="component" value="Unassembled WGS sequence"/>
</dbReference>
<dbReference type="GO" id="GO:0007017">
    <property type="term" value="P:microtubule-based process"/>
    <property type="evidence" value="ECO:0007669"/>
    <property type="project" value="InterPro"/>
</dbReference>
<keyword evidence="10" id="KW-0243">Dynein</keyword>
<evidence type="ECO:0000256" key="1">
    <source>
        <dbReference type="ARBA" id="ARBA00004123"/>
    </source>
</evidence>
<dbReference type="CDD" id="cd21452">
    <property type="entry name" value="DLC-like_DYNLL1_DYNLL2"/>
    <property type="match status" value="1"/>
</dbReference>
<comment type="subcellular location">
    <subcellularLocation>
        <location evidence="2 10">Cytoplasm</location>
        <location evidence="2 10">Cytoskeleton</location>
    </subcellularLocation>
    <subcellularLocation>
        <location evidence="1">Nucleus</location>
    </subcellularLocation>
</comment>
<dbReference type="Pfam" id="PF01221">
    <property type="entry name" value="Dynein_light"/>
    <property type="match status" value="1"/>
</dbReference>
<dbReference type="Gene3D" id="3.30.740.10">
    <property type="entry name" value="Protein Inhibitor Of Neuronal Nitric Oxide Synthase"/>
    <property type="match status" value="1"/>
</dbReference>
<dbReference type="SUPFAM" id="SSF54648">
    <property type="entry name" value="DLC"/>
    <property type="match status" value="1"/>
</dbReference>
<dbReference type="InterPro" id="IPR037177">
    <property type="entry name" value="DLC_sf"/>
</dbReference>
<dbReference type="PANTHER" id="PTHR11886:SF35">
    <property type="entry name" value="DYNEIN LIGHT CHAIN"/>
    <property type="match status" value="1"/>
</dbReference>
<name>A0A9C7PSI9_9RHOD</name>
<evidence type="ECO:0000256" key="6">
    <source>
        <dbReference type="ARBA" id="ARBA00022816"/>
    </source>
</evidence>
<evidence type="ECO:0000256" key="3">
    <source>
        <dbReference type="ARBA" id="ARBA00022448"/>
    </source>
</evidence>
<keyword evidence="3" id="KW-0813">Transport</keyword>
<dbReference type="GO" id="GO:0005868">
    <property type="term" value="C:cytoplasmic dynein complex"/>
    <property type="evidence" value="ECO:0007669"/>
    <property type="project" value="TreeGrafter"/>
</dbReference>
<dbReference type="EMBL" id="BQMJ01000012">
    <property type="protein sequence ID" value="GJQ09933.1"/>
    <property type="molecule type" value="Genomic_DNA"/>
</dbReference>
<keyword evidence="9" id="KW-0539">Nucleus</keyword>
<dbReference type="FunFam" id="3.30.740.10:FF:000005">
    <property type="entry name" value="Dynein light chain"/>
    <property type="match status" value="1"/>
</dbReference>
<evidence type="ECO:0000313" key="12">
    <source>
        <dbReference type="Proteomes" id="UP001061958"/>
    </source>
</evidence>
<keyword evidence="8 10" id="KW-0206">Cytoskeleton</keyword>
<evidence type="ECO:0000256" key="8">
    <source>
        <dbReference type="ARBA" id="ARBA00023212"/>
    </source>
</evidence>
<evidence type="ECO:0000256" key="9">
    <source>
        <dbReference type="ARBA" id="ARBA00023242"/>
    </source>
</evidence>
<keyword evidence="10" id="KW-0505">Motor protein</keyword>
<keyword evidence="12" id="KW-1185">Reference proteome</keyword>
<dbReference type="AlphaFoldDB" id="A0A9C7PSI9"/>
<dbReference type="InterPro" id="IPR001372">
    <property type="entry name" value="Dynein_light_chain_typ-1/2"/>
</dbReference>
<keyword evidence="7" id="KW-0653">Protein transport</keyword>
<comment type="similarity">
    <text evidence="10">Belongs to the dynein light chain family.</text>
</comment>
<gene>
    <name evidence="11" type="ORF">GpartN1_g1724.t1</name>
</gene>
<keyword evidence="6" id="KW-0509">mRNA transport</keyword>
<organism evidence="11 12">
    <name type="scientific">Galdieria partita</name>
    <dbReference type="NCBI Taxonomy" id="83374"/>
    <lineage>
        <taxon>Eukaryota</taxon>
        <taxon>Rhodophyta</taxon>
        <taxon>Bangiophyceae</taxon>
        <taxon>Galdieriales</taxon>
        <taxon>Galdieriaceae</taxon>
        <taxon>Galdieria</taxon>
    </lineage>
</organism>
<dbReference type="GO" id="GO:0051028">
    <property type="term" value="P:mRNA transport"/>
    <property type="evidence" value="ECO:0007669"/>
    <property type="project" value="UniProtKB-KW"/>
</dbReference>
<dbReference type="GO" id="GO:0005874">
    <property type="term" value="C:microtubule"/>
    <property type="evidence" value="ECO:0007669"/>
    <property type="project" value="UniProtKB-KW"/>
</dbReference>
<evidence type="ECO:0000256" key="7">
    <source>
        <dbReference type="ARBA" id="ARBA00022927"/>
    </source>
</evidence>
<evidence type="ECO:0000256" key="5">
    <source>
        <dbReference type="ARBA" id="ARBA00022701"/>
    </source>
</evidence>
<keyword evidence="5 10" id="KW-0493">Microtubule</keyword>
<evidence type="ECO:0000256" key="4">
    <source>
        <dbReference type="ARBA" id="ARBA00022490"/>
    </source>
</evidence>
<dbReference type="GO" id="GO:0005634">
    <property type="term" value="C:nucleus"/>
    <property type="evidence" value="ECO:0007669"/>
    <property type="project" value="UniProtKB-SubCell"/>
</dbReference>
<keyword evidence="4 10" id="KW-0963">Cytoplasm</keyword>
<evidence type="ECO:0000256" key="2">
    <source>
        <dbReference type="ARBA" id="ARBA00004245"/>
    </source>
</evidence>
<comment type="caution">
    <text evidence="11">The sequence shown here is derived from an EMBL/GenBank/DDBJ whole genome shotgun (WGS) entry which is preliminary data.</text>
</comment>
<dbReference type="PANTHER" id="PTHR11886">
    <property type="entry name" value="DYNEIN LIGHT CHAIN"/>
    <property type="match status" value="1"/>
</dbReference>
<dbReference type="OrthoDB" id="10033309at2759"/>
<sequence>MTSRVKLETSETISEPKVVLKNSDMEQSKLEQTFQIAKEAISRFKVEKDVAAFIKKELDKNFGEYWHCVVGKSFGSYVTHVSGAFAYFYVDQLAVMVFKA</sequence>
<evidence type="ECO:0000256" key="10">
    <source>
        <dbReference type="RuleBase" id="RU365010"/>
    </source>
</evidence>
<accession>A0A9C7PSI9</accession>
<dbReference type="GO" id="GO:0015031">
    <property type="term" value="P:protein transport"/>
    <property type="evidence" value="ECO:0007669"/>
    <property type="project" value="UniProtKB-KW"/>
</dbReference>
<dbReference type="SMART" id="SM01375">
    <property type="entry name" value="Dynein_light"/>
    <property type="match status" value="1"/>
</dbReference>